<evidence type="ECO:0000259" key="1">
    <source>
        <dbReference type="Pfam" id="PF13930"/>
    </source>
</evidence>
<evidence type="ECO:0000313" key="2">
    <source>
        <dbReference type="EMBL" id="RHW43852.1"/>
    </source>
</evidence>
<accession>A0A417Z0M8</accession>
<dbReference type="EMBL" id="QOCS01000041">
    <property type="protein sequence ID" value="RHW43852.1"/>
    <property type="molecule type" value="Genomic_DNA"/>
</dbReference>
<reference evidence="2 3" key="1">
    <citation type="submission" date="2018-07" db="EMBL/GenBank/DDBJ databases">
        <title>Genome sequences of six Lactobacillus spp. isolated from bumble bee guts.</title>
        <authorList>
            <person name="Motta E.V.S."/>
            <person name="Moran N.A."/>
        </authorList>
    </citation>
    <scope>NUCLEOTIDE SEQUENCE [LARGE SCALE GENOMIC DNA]</scope>
    <source>
        <strain evidence="2 3">LV-8.1</strain>
    </source>
</reference>
<dbReference type="InterPro" id="IPR044927">
    <property type="entry name" value="Endonuclea_NS_2"/>
</dbReference>
<feature type="domain" description="Type VII secretion system protein EssD-like" evidence="1">
    <location>
        <begin position="14"/>
        <end position="97"/>
    </location>
</feature>
<dbReference type="InterPro" id="IPR044929">
    <property type="entry name" value="DNA/RNA_non-sp_Endonuclease_sf"/>
</dbReference>
<comment type="caution">
    <text evidence="2">The sequence shown here is derived from an EMBL/GenBank/DDBJ whole genome shotgun (WGS) entry which is preliminary data.</text>
</comment>
<dbReference type="AlphaFoldDB" id="A0A417Z0M8"/>
<organism evidence="2 3">
    <name type="scientific">Bombilactobacillus bombi</name>
    <dbReference type="NCBI Taxonomy" id="1303590"/>
    <lineage>
        <taxon>Bacteria</taxon>
        <taxon>Bacillati</taxon>
        <taxon>Bacillota</taxon>
        <taxon>Bacilli</taxon>
        <taxon>Lactobacillales</taxon>
        <taxon>Lactobacillaceae</taxon>
        <taxon>Bombilactobacillus</taxon>
    </lineage>
</organism>
<gene>
    <name evidence="2" type="ORF">DS832_09800</name>
</gene>
<name>A0A417Z0M8_9LACO</name>
<dbReference type="Gene3D" id="3.40.570.10">
    <property type="entry name" value="Extracellular Endonuclease, subunit A"/>
    <property type="match status" value="1"/>
</dbReference>
<dbReference type="Pfam" id="PF13930">
    <property type="entry name" value="Endonuclea_NS_2"/>
    <property type="match status" value="1"/>
</dbReference>
<proteinExistence type="predicted"/>
<dbReference type="Proteomes" id="UP000284822">
    <property type="component" value="Unassembled WGS sequence"/>
</dbReference>
<evidence type="ECO:0000313" key="3">
    <source>
        <dbReference type="Proteomes" id="UP000284822"/>
    </source>
</evidence>
<sequence length="129" mass="14405">MTLNPLGFKEIAVGKKTKTGQLYERGQLLPTRLGGATADTRNIFTTTNQLNQLLAKKTKQISNYLESHPQNHVRYRISAVYKDQEIIARGVCLEAQSVEDNGLSFYVYLLNTQSGIVINYSNGEAKVII</sequence>
<protein>
    <recommendedName>
        <fullName evidence="1">Type VII secretion system protein EssD-like domain-containing protein</fullName>
    </recommendedName>
</protein>